<keyword evidence="6 7" id="KW-0472">Membrane</keyword>
<reference evidence="9 11" key="2">
    <citation type="submission" date="2016-10" db="EMBL/GenBank/DDBJ databases">
        <authorList>
            <person name="Varghese N."/>
            <person name="Submissions S."/>
        </authorList>
    </citation>
    <scope>NUCLEOTIDE SEQUENCE [LARGE SCALE GENOMIC DNA]</scope>
    <source>
        <strain evidence="9 11">DSM 14939</strain>
    </source>
</reference>
<feature type="transmembrane region" description="Helical" evidence="7">
    <location>
        <begin position="6"/>
        <end position="32"/>
    </location>
</feature>
<dbReference type="EMBL" id="FNJH01000002">
    <property type="protein sequence ID" value="SDO87656.1"/>
    <property type="molecule type" value="Genomic_DNA"/>
</dbReference>
<evidence type="ECO:0000256" key="5">
    <source>
        <dbReference type="ARBA" id="ARBA00022989"/>
    </source>
</evidence>
<evidence type="ECO:0000313" key="8">
    <source>
        <dbReference type="EMBL" id="KPW82114.1"/>
    </source>
</evidence>
<dbReference type="GO" id="GO:0005886">
    <property type="term" value="C:plasma membrane"/>
    <property type="evidence" value="ECO:0007669"/>
    <property type="project" value="UniProtKB-SubCell"/>
</dbReference>
<evidence type="ECO:0000256" key="6">
    <source>
        <dbReference type="ARBA" id="ARBA00023136"/>
    </source>
</evidence>
<dbReference type="EMBL" id="LJQB01000086">
    <property type="protein sequence ID" value="KPW82114.1"/>
    <property type="molecule type" value="Genomic_DNA"/>
</dbReference>
<evidence type="ECO:0000256" key="3">
    <source>
        <dbReference type="ARBA" id="ARBA00022475"/>
    </source>
</evidence>
<comment type="subcellular location">
    <subcellularLocation>
        <location evidence="1 7">Cell membrane</location>
        <topology evidence="1 7">Multi-pass membrane protein</topology>
    </subcellularLocation>
</comment>
<comment type="caution">
    <text evidence="8">The sequence shown here is derived from an EMBL/GenBank/DDBJ whole genome shotgun (WGS) entry which is preliminary data.</text>
</comment>
<name>A0A0P9MDF6_9PSED</name>
<proteinExistence type="inferred from homology"/>
<accession>A0A0P9MDF6</accession>
<gene>
    <name evidence="8" type="ORF">ALO92_03073</name>
    <name evidence="9" type="ORF">SAMN05216596_10296</name>
</gene>
<dbReference type="PANTHER" id="PTHR30065:SF1">
    <property type="entry name" value="SURFACE PRESENTATION OF ANTIGENS PROTEIN SPAR"/>
    <property type="match status" value="1"/>
</dbReference>
<dbReference type="PANTHER" id="PTHR30065">
    <property type="entry name" value="FLAGELLAR BIOSYNTHETIC PROTEIN FLIR"/>
    <property type="match status" value="1"/>
</dbReference>
<dbReference type="Proteomes" id="UP000183042">
    <property type="component" value="Unassembled WGS sequence"/>
</dbReference>
<organism evidence="8 10">
    <name type="scientific">Pseudomonas congelans</name>
    <dbReference type="NCBI Taxonomy" id="200452"/>
    <lineage>
        <taxon>Bacteria</taxon>
        <taxon>Pseudomonadati</taxon>
        <taxon>Pseudomonadota</taxon>
        <taxon>Gammaproteobacteria</taxon>
        <taxon>Pseudomonadales</taxon>
        <taxon>Pseudomonadaceae</taxon>
        <taxon>Pseudomonas</taxon>
    </lineage>
</organism>
<dbReference type="AlphaFoldDB" id="A0A0P9MDF6"/>
<reference evidence="8 10" key="1">
    <citation type="submission" date="2015-09" db="EMBL/GenBank/DDBJ databases">
        <title>Genome announcement of multiple Pseudomonas syringae strains.</title>
        <authorList>
            <person name="Thakur S."/>
            <person name="Wang P.W."/>
            <person name="Gong Y."/>
            <person name="Weir B.S."/>
            <person name="Guttman D.S."/>
        </authorList>
    </citation>
    <scope>NUCLEOTIDE SEQUENCE [LARGE SCALE GENOMIC DNA]</scope>
    <source>
        <strain evidence="8 10">ICMP19117</strain>
    </source>
</reference>
<evidence type="ECO:0000313" key="10">
    <source>
        <dbReference type="Proteomes" id="UP000050411"/>
    </source>
</evidence>
<evidence type="ECO:0000313" key="11">
    <source>
        <dbReference type="Proteomes" id="UP000183042"/>
    </source>
</evidence>
<evidence type="ECO:0000256" key="4">
    <source>
        <dbReference type="ARBA" id="ARBA00022692"/>
    </source>
</evidence>
<feature type="transmembrane region" description="Helical" evidence="7">
    <location>
        <begin position="78"/>
        <end position="102"/>
    </location>
</feature>
<sequence length="268" mass="29522">MFDAQFAYELFNGIALSMARLYPCMFLVPAFLFKHLKGLPRYAVLAALALIPAPGIGQELSRLGESWTGIFFLIFKEMVLGTLMGLVLYLPFFLFSAVGVLLDNQRGALTGGQLNPALGADVTPLSQLFEETLVMLLIIIGGLPLLMQVIWDSYQIWPATSWWPALQAQGFEVYLGLVNDTFTHLLLYSAPFIALLLLVEAAMALIGIYSPQLNVFILAMPAKCVIGLAFLVIYLPTLLDLGTERLELLRDVRHTLLLIVPAPLEPAP</sequence>
<comment type="similarity">
    <text evidence="2 7">Belongs to the FliR/MopE/SpaR family.</text>
</comment>
<dbReference type="InterPro" id="IPR002010">
    <property type="entry name" value="T3SS_IM_R"/>
</dbReference>
<dbReference type="PATRIC" id="fig|200452.3.peg.3688"/>
<feature type="transmembrane region" description="Helical" evidence="7">
    <location>
        <begin position="133"/>
        <end position="151"/>
    </location>
</feature>
<keyword evidence="11" id="KW-1185">Reference proteome</keyword>
<feature type="transmembrane region" description="Helical" evidence="7">
    <location>
        <begin position="215"/>
        <end position="235"/>
    </location>
</feature>
<dbReference type="Pfam" id="PF01311">
    <property type="entry name" value="Bac_export_1"/>
    <property type="match status" value="1"/>
</dbReference>
<keyword evidence="5 7" id="KW-1133">Transmembrane helix</keyword>
<feature type="transmembrane region" description="Helical" evidence="7">
    <location>
        <begin position="39"/>
        <end position="58"/>
    </location>
</feature>
<evidence type="ECO:0000256" key="1">
    <source>
        <dbReference type="ARBA" id="ARBA00004651"/>
    </source>
</evidence>
<feature type="transmembrane region" description="Helical" evidence="7">
    <location>
        <begin position="185"/>
        <end position="208"/>
    </location>
</feature>
<dbReference type="NCBIfam" id="TIGR01401">
    <property type="entry name" value="fliR_like_III"/>
    <property type="match status" value="1"/>
</dbReference>
<evidence type="ECO:0000256" key="2">
    <source>
        <dbReference type="ARBA" id="ARBA00009772"/>
    </source>
</evidence>
<dbReference type="PRINTS" id="PR00953">
    <property type="entry name" value="TYPE3IMRPROT"/>
</dbReference>
<dbReference type="Proteomes" id="UP000050411">
    <property type="component" value="Unassembled WGS sequence"/>
</dbReference>
<evidence type="ECO:0000256" key="7">
    <source>
        <dbReference type="RuleBase" id="RU362072"/>
    </source>
</evidence>
<keyword evidence="3 7" id="KW-1003">Cell membrane</keyword>
<dbReference type="InterPro" id="IPR006304">
    <property type="entry name" value="T3SS_SpaR/YscT"/>
</dbReference>
<evidence type="ECO:0000313" key="9">
    <source>
        <dbReference type="EMBL" id="SDO87656.1"/>
    </source>
</evidence>
<keyword evidence="4 7" id="KW-0812">Transmembrane</keyword>
<protein>
    <submittedName>
        <fullName evidence="8">HrcT</fullName>
    </submittedName>
    <submittedName>
        <fullName evidence="9">Type III secretion protein T</fullName>
    </submittedName>
</protein>
<dbReference type="GO" id="GO:0006605">
    <property type="term" value="P:protein targeting"/>
    <property type="evidence" value="ECO:0007669"/>
    <property type="project" value="UniProtKB-UniRule"/>
</dbReference>